<evidence type="ECO:0000256" key="7">
    <source>
        <dbReference type="SAM" id="Phobius"/>
    </source>
</evidence>
<evidence type="ECO:0000256" key="6">
    <source>
        <dbReference type="ARBA" id="ARBA00023136"/>
    </source>
</evidence>
<dbReference type="Pfam" id="PF00664">
    <property type="entry name" value="ABC_membrane"/>
    <property type="match status" value="1"/>
</dbReference>
<feature type="transmembrane region" description="Helical" evidence="7">
    <location>
        <begin position="159"/>
        <end position="180"/>
    </location>
</feature>
<feature type="transmembrane region" description="Helical" evidence="7">
    <location>
        <begin position="273"/>
        <end position="290"/>
    </location>
</feature>
<evidence type="ECO:0000256" key="3">
    <source>
        <dbReference type="ARBA" id="ARBA00022741"/>
    </source>
</evidence>
<reference evidence="10 11" key="1">
    <citation type="submission" date="2023-09" db="EMBL/GenBank/DDBJ databases">
        <authorList>
            <person name="Rey-Velasco X."/>
        </authorList>
    </citation>
    <scope>NUCLEOTIDE SEQUENCE [LARGE SCALE GENOMIC DNA]</scope>
    <source>
        <strain evidence="10 11">F158</strain>
    </source>
</reference>
<dbReference type="InterPro" id="IPR003593">
    <property type="entry name" value="AAA+_ATPase"/>
</dbReference>
<dbReference type="InterPro" id="IPR003439">
    <property type="entry name" value="ABC_transporter-like_ATP-bd"/>
</dbReference>
<evidence type="ECO:0000256" key="2">
    <source>
        <dbReference type="ARBA" id="ARBA00022692"/>
    </source>
</evidence>
<evidence type="ECO:0000259" key="9">
    <source>
        <dbReference type="PROSITE" id="PS50929"/>
    </source>
</evidence>
<dbReference type="SUPFAM" id="SSF52540">
    <property type="entry name" value="P-loop containing nucleoside triphosphate hydrolases"/>
    <property type="match status" value="1"/>
</dbReference>
<keyword evidence="5 7" id="KW-1133">Transmembrane helix</keyword>
<protein>
    <submittedName>
        <fullName evidence="10">ABC transporter ATP-binding protein</fullName>
    </submittedName>
</protein>
<sequence>MTRHQEAAADTRMEFRRTAAVDRQAGLGAIARITRMCFRYPWRAGLAMAATLPAVCMQLAIPVILGRAVDQTLAMDSDDPDLRALTLIALTLLVVSILRGVFTLVQNYAAESVGHALAKDLREAIYDKIQRLPFSFHDRTHSGDLITVGMLDLEGVRMYFSTALVRTLLLTLLIGIGAVMLLRTDAILGLLALSFVPFAAWRSSVMQLTLRRTWLILQEKLGVLSQKMEENLAGIRVVRAFAAQDHEMARFDASSREALEYSHQRIDVRVRSTSAMTLAFFAAMGLVLLYGGRQVAAGEITVGTLATFLTFMTILQMPVRQLGLMVNGYARASTCGSRLFQLMDAPVEIADVGGARDLEITEGTLRLDNVGFAYREQGAGPVVSGISFEARRGETIGILGAPGAGKTSLMQLLPRFYDVTEGAITIDGQDIRDVTLSSVRQAVAIVQQDSFLFTTSIENNIAYASPFADDRRIRGVADSAQLHDYVLGLPQQYSTVVGERGVSLSGGQRQRLSIARTLMAEPAVLIFDDSTAAIDAGTESRIRAALRDHGKGCVTLIVAHRLASLKHADRILFMQDGRIVEHGTHAELLALGGRYKALHDLQMNPEPDVLEQEASR</sequence>
<feature type="transmembrane region" description="Helical" evidence="7">
    <location>
        <begin position="186"/>
        <end position="205"/>
    </location>
</feature>
<dbReference type="PANTHER" id="PTHR43394">
    <property type="entry name" value="ATP-DEPENDENT PERMEASE MDL1, MITOCHONDRIAL"/>
    <property type="match status" value="1"/>
</dbReference>
<name>A0ABU3DKS7_9RHOB</name>
<evidence type="ECO:0000256" key="4">
    <source>
        <dbReference type="ARBA" id="ARBA00022840"/>
    </source>
</evidence>
<keyword evidence="11" id="KW-1185">Reference proteome</keyword>
<comment type="caution">
    <text evidence="10">The sequence shown here is derived from an EMBL/GenBank/DDBJ whole genome shotgun (WGS) entry which is preliminary data.</text>
</comment>
<dbReference type="PANTHER" id="PTHR43394:SF1">
    <property type="entry name" value="ATP-BINDING CASSETTE SUB-FAMILY B MEMBER 10, MITOCHONDRIAL"/>
    <property type="match status" value="1"/>
</dbReference>
<dbReference type="EMBL" id="JAVRHL010000004">
    <property type="protein sequence ID" value="MDT0684318.1"/>
    <property type="molecule type" value="Genomic_DNA"/>
</dbReference>
<dbReference type="SMART" id="SM00382">
    <property type="entry name" value="AAA"/>
    <property type="match status" value="1"/>
</dbReference>
<dbReference type="SUPFAM" id="SSF90123">
    <property type="entry name" value="ABC transporter transmembrane region"/>
    <property type="match status" value="1"/>
</dbReference>
<keyword evidence="2 7" id="KW-0812">Transmembrane</keyword>
<dbReference type="InterPro" id="IPR027417">
    <property type="entry name" value="P-loop_NTPase"/>
</dbReference>
<keyword evidence="6 7" id="KW-0472">Membrane</keyword>
<dbReference type="GO" id="GO:0005524">
    <property type="term" value="F:ATP binding"/>
    <property type="evidence" value="ECO:0007669"/>
    <property type="project" value="UniProtKB-KW"/>
</dbReference>
<dbReference type="CDD" id="cd18542">
    <property type="entry name" value="ABC_6TM_YknU_like"/>
    <property type="match status" value="1"/>
</dbReference>
<evidence type="ECO:0000313" key="10">
    <source>
        <dbReference type="EMBL" id="MDT0684318.1"/>
    </source>
</evidence>
<evidence type="ECO:0000259" key="8">
    <source>
        <dbReference type="PROSITE" id="PS50893"/>
    </source>
</evidence>
<dbReference type="RefSeq" id="WP_311693693.1">
    <property type="nucleotide sequence ID" value="NZ_JAVRHL010000004.1"/>
</dbReference>
<dbReference type="PROSITE" id="PS50929">
    <property type="entry name" value="ABC_TM1F"/>
    <property type="match status" value="1"/>
</dbReference>
<dbReference type="InterPro" id="IPR017871">
    <property type="entry name" value="ABC_transporter-like_CS"/>
</dbReference>
<dbReference type="Gene3D" id="3.40.50.300">
    <property type="entry name" value="P-loop containing nucleotide triphosphate hydrolases"/>
    <property type="match status" value="1"/>
</dbReference>
<feature type="transmembrane region" description="Helical" evidence="7">
    <location>
        <begin position="44"/>
        <end position="65"/>
    </location>
</feature>
<evidence type="ECO:0000256" key="1">
    <source>
        <dbReference type="ARBA" id="ARBA00004651"/>
    </source>
</evidence>
<evidence type="ECO:0000256" key="5">
    <source>
        <dbReference type="ARBA" id="ARBA00022989"/>
    </source>
</evidence>
<keyword evidence="3" id="KW-0547">Nucleotide-binding</keyword>
<dbReference type="Proteomes" id="UP001265259">
    <property type="component" value="Unassembled WGS sequence"/>
</dbReference>
<feature type="domain" description="ABC transporter" evidence="8">
    <location>
        <begin position="365"/>
        <end position="601"/>
    </location>
</feature>
<feature type="domain" description="ABC transmembrane type-1" evidence="9">
    <location>
        <begin position="46"/>
        <end position="331"/>
    </location>
</feature>
<dbReference type="PROSITE" id="PS50893">
    <property type="entry name" value="ABC_TRANSPORTER_2"/>
    <property type="match status" value="1"/>
</dbReference>
<keyword evidence="4 10" id="KW-0067">ATP-binding</keyword>
<proteinExistence type="predicted"/>
<evidence type="ECO:0000313" key="11">
    <source>
        <dbReference type="Proteomes" id="UP001265259"/>
    </source>
</evidence>
<dbReference type="InterPro" id="IPR011527">
    <property type="entry name" value="ABC1_TM_dom"/>
</dbReference>
<accession>A0ABU3DKS7</accession>
<dbReference type="InterPro" id="IPR039421">
    <property type="entry name" value="Type_1_exporter"/>
</dbReference>
<feature type="transmembrane region" description="Helical" evidence="7">
    <location>
        <begin position="85"/>
        <end position="105"/>
    </location>
</feature>
<organism evidence="10 11">
    <name type="scientific">Tropicimonas omnivorans</name>
    <dbReference type="NCBI Taxonomy" id="3075590"/>
    <lineage>
        <taxon>Bacteria</taxon>
        <taxon>Pseudomonadati</taxon>
        <taxon>Pseudomonadota</taxon>
        <taxon>Alphaproteobacteria</taxon>
        <taxon>Rhodobacterales</taxon>
        <taxon>Roseobacteraceae</taxon>
        <taxon>Tropicimonas</taxon>
    </lineage>
</organism>
<gene>
    <name evidence="10" type="ORF">RM543_16670</name>
</gene>
<dbReference type="PROSITE" id="PS00211">
    <property type="entry name" value="ABC_TRANSPORTER_1"/>
    <property type="match status" value="1"/>
</dbReference>
<dbReference type="Pfam" id="PF00005">
    <property type="entry name" value="ABC_tran"/>
    <property type="match status" value="1"/>
</dbReference>
<comment type="subcellular location">
    <subcellularLocation>
        <location evidence="1">Cell membrane</location>
        <topology evidence="1">Multi-pass membrane protein</topology>
    </subcellularLocation>
</comment>
<dbReference type="InterPro" id="IPR036640">
    <property type="entry name" value="ABC1_TM_sf"/>
</dbReference>
<feature type="transmembrane region" description="Helical" evidence="7">
    <location>
        <begin position="296"/>
        <end position="315"/>
    </location>
</feature>
<dbReference type="Gene3D" id="1.20.1560.10">
    <property type="entry name" value="ABC transporter type 1, transmembrane domain"/>
    <property type="match status" value="1"/>
</dbReference>